<reference evidence="7 8" key="1">
    <citation type="journal article" date="2018" name="MBio">
        <title>Comparative Genomics Reveals the Core Gene Toolbox for the Fungus-Insect Symbiosis.</title>
        <authorList>
            <person name="Wang Y."/>
            <person name="Stata M."/>
            <person name="Wang W."/>
            <person name="Stajich J.E."/>
            <person name="White M.M."/>
            <person name="Moncalvo J.M."/>
        </authorList>
    </citation>
    <scope>NUCLEOTIDE SEQUENCE [LARGE SCALE GENOMIC DNA]</scope>
    <source>
        <strain evidence="7 8">SC-DP-2</strain>
    </source>
</reference>
<dbReference type="STRING" id="133381.A0A2T9Y704"/>
<evidence type="ECO:0000256" key="2">
    <source>
        <dbReference type="ARBA" id="ARBA00023002"/>
    </source>
</evidence>
<evidence type="ECO:0000256" key="5">
    <source>
        <dbReference type="SAM" id="Phobius"/>
    </source>
</evidence>
<protein>
    <recommendedName>
        <fullName evidence="6">Aldehyde dehydrogenase domain-containing protein</fullName>
    </recommendedName>
</protein>
<feature type="transmembrane region" description="Helical" evidence="5">
    <location>
        <begin position="6"/>
        <end position="29"/>
    </location>
</feature>
<comment type="similarity">
    <text evidence="1 4">Belongs to the aldehyde dehydrogenase family.</text>
</comment>
<dbReference type="InterPro" id="IPR029510">
    <property type="entry name" value="Ald_DH_CS_GLU"/>
</dbReference>
<evidence type="ECO:0000259" key="6">
    <source>
        <dbReference type="Pfam" id="PF00171"/>
    </source>
</evidence>
<keyword evidence="5" id="KW-0812">Transmembrane</keyword>
<gene>
    <name evidence="7" type="ORF">BB560_006397</name>
</gene>
<keyword evidence="2 4" id="KW-0560">Oxidoreductase</keyword>
<feature type="active site" evidence="3">
    <location>
        <position position="311"/>
    </location>
</feature>
<dbReference type="InterPro" id="IPR016162">
    <property type="entry name" value="Ald_DH_N"/>
</dbReference>
<accession>A0A2T9Y704</accession>
<keyword evidence="8" id="KW-1185">Reference proteome</keyword>
<name>A0A2T9Y704_9FUNG</name>
<dbReference type="InterPro" id="IPR016163">
    <property type="entry name" value="Ald_DH_C"/>
</dbReference>
<evidence type="ECO:0000256" key="4">
    <source>
        <dbReference type="RuleBase" id="RU003345"/>
    </source>
</evidence>
<comment type="caution">
    <text evidence="7">The sequence shown here is derived from an EMBL/GenBank/DDBJ whole genome shotgun (WGS) entry which is preliminary data.</text>
</comment>
<sequence>MFSLTSMFLPFSFPVVTSLAVAALGYYIVFKSYFLESYRYPSKDIDVPIPKECESDWQEDNFISEPSISSKEDPRKITCYDPATGRILGYKSAASPSEVNLAAKKAYDAQRQWSKTTFAERRQVLRTICEFVIKNQTDLCKVAARDSGKTVLDAMLGEVLTTIAKLRWTIENGEQALKPSRRSTGFLMMYKLAMVLYQPRGVVGAIVSWNYPFHNSIGPVISAIFAGNGIVVKTSENVAFSSSYFLKAIRAALEAHGHSGDLVQFVTGYAETGSALVECPLISHITFIGSAPVGRKIMETASKNLTPVTLELGGKDVAIIMDDADMSQCYSVIMRSVFQNAGQNCIGIERVLVHEKLYDSFVSEMESRIKNLRLGSGLEQGNGVDMGAMVMAQSFKFIQSLIKDAVDKGARLLAGGKPYNNPKYPKGHYFMPTLLVDVTPDMEITRNEVFGPVMVIMKITSAADAVRVANSSPFGLGSSVFTSEPSTGRQIALALKCGMVNNNDFGVNYLCQSLPFGGVGISGYGRFAGIEGLRSMCVEKSYTEDLFRSVKTKIPPVVDYPIKDINNAIDFTSSINTFAYGSSLVERVKAVFTLAKNA</sequence>
<evidence type="ECO:0000313" key="8">
    <source>
        <dbReference type="Proteomes" id="UP000245609"/>
    </source>
</evidence>
<dbReference type="InterPro" id="IPR016161">
    <property type="entry name" value="Ald_DH/histidinol_DH"/>
</dbReference>
<dbReference type="OrthoDB" id="310895at2759"/>
<dbReference type="PROSITE" id="PS00070">
    <property type="entry name" value="ALDEHYDE_DEHYDR_CYS"/>
    <property type="match status" value="1"/>
</dbReference>
<dbReference type="CDD" id="cd07098">
    <property type="entry name" value="ALDH_F15-22"/>
    <property type="match status" value="1"/>
</dbReference>
<organism evidence="7 8">
    <name type="scientific">Smittium megazygosporum</name>
    <dbReference type="NCBI Taxonomy" id="133381"/>
    <lineage>
        <taxon>Eukaryota</taxon>
        <taxon>Fungi</taxon>
        <taxon>Fungi incertae sedis</taxon>
        <taxon>Zoopagomycota</taxon>
        <taxon>Kickxellomycotina</taxon>
        <taxon>Harpellomycetes</taxon>
        <taxon>Harpellales</taxon>
        <taxon>Legeriomycetaceae</taxon>
        <taxon>Smittium</taxon>
    </lineage>
</organism>
<evidence type="ECO:0000313" key="7">
    <source>
        <dbReference type="EMBL" id="PVU88095.1"/>
    </source>
</evidence>
<dbReference type="Pfam" id="PF00171">
    <property type="entry name" value="Aldedh"/>
    <property type="match status" value="1"/>
</dbReference>
<dbReference type="PANTHER" id="PTHR11699">
    <property type="entry name" value="ALDEHYDE DEHYDROGENASE-RELATED"/>
    <property type="match status" value="1"/>
</dbReference>
<dbReference type="EMBL" id="MBFS01003196">
    <property type="protein sequence ID" value="PVU88095.1"/>
    <property type="molecule type" value="Genomic_DNA"/>
</dbReference>
<evidence type="ECO:0000256" key="3">
    <source>
        <dbReference type="PROSITE-ProRule" id="PRU10007"/>
    </source>
</evidence>
<keyword evidence="5" id="KW-1133">Transmembrane helix</keyword>
<dbReference type="InterPro" id="IPR015590">
    <property type="entry name" value="Aldehyde_DH_dom"/>
</dbReference>
<dbReference type="Proteomes" id="UP000245609">
    <property type="component" value="Unassembled WGS sequence"/>
</dbReference>
<proteinExistence type="inferred from homology"/>
<feature type="domain" description="Aldehyde dehydrogenase" evidence="6">
    <location>
        <begin position="72"/>
        <end position="540"/>
    </location>
</feature>
<dbReference type="FunFam" id="3.40.309.10:FF:000024">
    <property type="entry name" value="Betaine aldehyde dehydrogenase"/>
    <property type="match status" value="1"/>
</dbReference>
<dbReference type="PROSITE" id="PS00687">
    <property type="entry name" value="ALDEHYDE_DEHYDR_GLU"/>
    <property type="match status" value="1"/>
</dbReference>
<dbReference type="GO" id="GO:0016620">
    <property type="term" value="F:oxidoreductase activity, acting on the aldehyde or oxo group of donors, NAD or NADP as acceptor"/>
    <property type="evidence" value="ECO:0007669"/>
    <property type="project" value="InterPro"/>
</dbReference>
<keyword evidence="5" id="KW-0472">Membrane</keyword>
<dbReference type="Gene3D" id="3.40.605.10">
    <property type="entry name" value="Aldehyde Dehydrogenase, Chain A, domain 1"/>
    <property type="match status" value="1"/>
</dbReference>
<dbReference type="SUPFAM" id="SSF53720">
    <property type="entry name" value="ALDH-like"/>
    <property type="match status" value="1"/>
</dbReference>
<dbReference type="AlphaFoldDB" id="A0A2T9Y704"/>
<dbReference type="Gene3D" id="3.40.309.10">
    <property type="entry name" value="Aldehyde Dehydrogenase, Chain A, domain 2"/>
    <property type="match status" value="1"/>
</dbReference>
<evidence type="ECO:0000256" key="1">
    <source>
        <dbReference type="ARBA" id="ARBA00009986"/>
    </source>
</evidence>
<dbReference type="InterPro" id="IPR016160">
    <property type="entry name" value="Ald_DH_CS_CYS"/>
</dbReference>